<evidence type="ECO:0000313" key="2">
    <source>
        <dbReference type="EMBL" id="AKB39334.1"/>
    </source>
</evidence>
<dbReference type="EMBL" id="CP009509">
    <property type="protein sequence ID" value="AKB39334.1"/>
    <property type="molecule type" value="Genomic_DNA"/>
</dbReference>
<evidence type="ECO:0000256" key="1">
    <source>
        <dbReference type="ARBA" id="ARBA00009746"/>
    </source>
</evidence>
<gene>
    <name evidence="2" type="ORF">MSMAW_0343</name>
</gene>
<sequence length="56" mass="6786">MYYIKVDEDKIYELRKDENWTSAVEIKKGNYNIIMLSEEFVPDENFLTMLEKITFS</sequence>
<accession>A0A0E3PVV0</accession>
<dbReference type="Proteomes" id="UP000033058">
    <property type="component" value="Chromosome"/>
</dbReference>
<name>A0A0E3PVV0_METMZ</name>
<reference evidence="2 3" key="1">
    <citation type="submission" date="2014-07" db="EMBL/GenBank/DDBJ databases">
        <title>Methanogenic archaea and the global carbon cycle.</title>
        <authorList>
            <person name="Henriksen J.R."/>
            <person name="Luke J."/>
            <person name="Reinhart S."/>
            <person name="Benedict M.N."/>
            <person name="Youngblut N.D."/>
            <person name="Metcalf M.E."/>
            <person name="Whitaker R.J."/>
            <person name="Metcalf W.W."/>
        </authorList>
    </citation>
    <scope>NUCLEOTIDE SEQUENCE [LARGE SCALE GENOMIC DNA]</scope>
    <source>
        <strain evidence="2 3">WWM610</strain>
    </source>
</reference>
<dbReference type="HOGENOM" id="CLU_3003174_0_0_2"/>
<dbReference type="PATRIC" id="fig|1434117.4.peg.417"/>
<dbReference type="Pfam" id="PF05727">
    <property type="entry name" value="UPF0228"/>
    <property type="match status" value="1"/>
</dbReference>
<proteinExistence type="inferred from homology"/>
<protein>
    <submittedName>
        <fullName evidence="2">Uncharacterized protein</fullName>
    </submittedName>
</protein>
<evidence type="ECO:0000313" key="3">
    <source>
        <dbReference type="Proteomes" id="UP000033058"/>
    </source>
</evidence>
<comment type="similarity">
    <text evidence="1">Belongs to the UPF0228 family.</text>
</comment>
<dbReference type="AlphaFoldDB" id="A0A0E3PVV0"/>
<dbReference type="InterPro" id="IPR008887">
    <property type="entry name" value="UPF0228"/>
</dbReference>
<organism evidence="2 3">
    <name type="scientific">Methanosarcina mazei WWM610</name>
    <dbReference type="NCBI Taxonomy" id="1434117"/>
    <lineage>
        <taxon>Archaea</taxon>
        <taxon>Methanobacteriati</taxon>
        <taxon>Methanobacteriota</taxon>
        <taxon>Stenosarchaea group</taxon>
        <taxon>Methanomicrobia</taxon>
        <taxon>Methanosarcinales</taxon>
        <taxon>Methanosarcinaceae</taxon>
        <taxon>Methanosarcina</taxon>
    </lineage>
</organism>